<evidence type="ECO:0000313" key="1">
    <source>
        <dbReference type="EMBL" id="KAI3728794.1"/>
    </source>
</evidence>
<proteinExistence type="predicted"/>
<comment type="caution">
    <text evidence="1">The sequence shown here is derived from an EMBL/GenBank/DDBJ whole genome shotgun (WGS) entry which is preliminary data.</text>
</comment>
<sequence length="85" mass="9424">MATSISLKHFIEHLVLEEEARSSVANNLWGLRFGSKMFDRCGCGRNHLPAVVRKRFMMFSLLVAAVVLSIDVSAVDVQELLGCCV</sequence>
<accession>A0ACB9C3D9</accession>
<reference evidence="1 2" key="2">
    <citation type="journal article" date="2022" name="Mol. Ecol. Resour.">
        <title>The genomes of chicory, endive, great burdock and yacon provide insights into Asteraceae paleo-polyploidization history and plant inulin production.</title>
        <authorList>
            <person name="Fan W."/>
            <person name="Wang S."/>
            <person name="Wang H."/>
            <person name="Wang A."/>
            <person name="Jiang F."/>
            <person name="Liu H."/>
            <person name="Zhao H."/>
            <person name="Xu D."/>
            <person name="Zhang Y."/>
        </authorList>
    </citation>
    <scope>NUCLEOTIDE SEQUENCE [LARGE SCALE GENOMIC DNA]</scope>
    <source>
        <strain evidence="2">cv. Niubang</strain>
    </source>
</reference>
<reference evidence="2" key="1">
    <citation type="journal article" date="2022" name="Mol. Ecol. Resour.">
        <title>The genomes of chicory, endive, great burdock and yacon provide insights into Asteraceae palaeo-polyploidization history and plant inulin production.</title>
        <authorList>
            <person name="Fan W."/>
            <person name="Wang S."/>
            <person name="Wang H."/>
            <person name="Wang A."/>
            <person name="Jiang F."/>
            <person name="Liu H."/>
            <person name="Zhao H."/>
            <person name="Xu D."/>
            <person name="Zhang Y."/>
        </authorList>
    </citation>
    <scope>NUCLEOTIDE SEQUENCE [LARGE SCALE GENOMIC DNA]</scope>
    <source>
        <strain evidence="2">cv. Niubang</strain>
    </source>
</reference>
<evidence type="ECO:0000313" key="2">
    <source>
        <dbReference type="Proteomes" id="UP001055879"/>
    </source>
</evidence>
<organism evidence="1 2">
    <name type="scientific">Arctium lappa</name>
    <name type="common">Greater burdock</name>
    <name type="synonym">Lappa major</name>
    <dbReference type="NCBI Taxonomy" id="4217"/>
    <lineage>
        <taxon>Eukaryota</taxon>
        <taxon>Viridiplantae</taxon>
        <taxon>Streptophyta</taxon>
        <taxon>Embryophyta</taxon>
        <taxon>Tracheophyta</taxon>
        <taxon>Spermatophyta</taxon>
        <taxon>Magnoliopsida</taxon>
        <taxon>eudicotyledons</taxon>
        <taxon>Gunneridae</taxon>
        <taxon>Pentapetalae</taxon>
        <taxon>asterids</taxon>
        <taxon>campanulids</taxon>
        <taxon>Asterales</taxon>
        <taxon>Asteraceae</taxon>
        <taxon>Carduoideae</taxon>
        <taxon>Cardueae</taxon>
        <taxon>Arctiinae</taxon>
        <taxon>Arctium</taxon>
    </lineage>
</organism>
<dbReference type="Proteomes" id="UP001055879">
    <property type="component" value="Linkage Group LG05"/>
</dbReference>
<keyword evidence="2" id="KW-1185">Reference proteome</keyword>
<dbReference type="EMBL" id="CM042051">
    <property type="protein sequence ID" value="KAI3728794.1"/>
    <property type="molecule type" value="Genomic_DNA"/>
</dbReference>
<name>A0ACB9C3D9_ARCLA</name>
<gene>
    <name evidence="1" type="ORF">L6452_17437</name>
</gene>
<protein>
    <submittedName>
        <fullName evidence="1">Uncharacterized protein</fullName>
    </submittedName>
</protein>